<dbReference type="AlphaFoldDB" id="A0A9W4DI57"/>
<dbReference type="InterPro" id="IPR002731">
    <property type="entry name" value="ATPase_BadF"/>
</dbReference>
<proteinExistence type="predicted"/>
<dbReference type="PANTHER" id="PTHR43190:SF3">
    <property type="entry name" value="N-ACETYL-D-GLUCOSAMINE KINASE"/>
    <property type="match status" value="1"/>
</dbReference>
<organism evidence="2 3">
    <name type="scientific">Actinacidiphila cocklensis</name>
    <dbReference type="NCBI Taxonomy" id="887465"/>
    <lineage>
        <taxon>Bacteria</taxon>
        <taxon>Bacillati</taxon>
        <taxon>Actinomycetota</taxon>
        <taxon>Actinomycetes</taxon>
        <taxon>Kitasatosporales</taxon>
        <taxon>Streptomycetaceae</taxon>
        <taxon>Actinacidiphila</taxon>
    </lineage>
</organism>
<evidence type="ECO:0000313" key="2">
    <source>
        <dbReference type="EMBL" id="CAG6390665.1"/>
    </source>
</evidence>
<evidence type="ECO:0000313" key="3">
    <source>
        <dbReference type="Proteomes" id="UP001152519"/>
    </source>
</evidence>
<reference evidence="2" key="1">
    <citation type="submission" date="2021-05" db="EMBL/GenBank/DDBJ databases">
        <authorList>
            <person name="Arsene-Ploetze F."/>
        </authorList>
    </citation>
    <scope>NUCLEOTIDE SEQUENCE</scope>
    <source>
        <strain evidence="2">DSM 42138</strain>
    </source>
</reference>
<dbReference type="GO" id="GO:0016301">
    <property type="term" value="F:kinase activity"/>
    <property type="evidence" value="ECO:0007669"/>
    <property type="project" value="UniProtKB-KW"/>
</dbReference>
<dbReference type="InterPro" id="IPR043129">
    <property type="entry name" value="ATPase_NBD"/>
</dbReference>
<accession>A0A9W4DI57</accession>
<dbReference type="RefSeq" id="WP_251483614.1">
    <property type="nucleotide sequence ID" value="NZ_CAJSLV010000001.1"/>
</dbReference>
<gene>
    <name evidence="2" type="ORF">SCOCK_10133</name>
</gene>
<dbReference type="Pfam" id="PF01869">
    <property type="entry name" value="BcrAD_BadFG"/>
    <property type="match status" value="1"/>
</dbReference>
<dbReference type="SUPFAM" id="SSF53067">
    <property type="entry name" value="Actin-like ATPase domain"/>
    <property type="match status" value="2"/>
</dbReference>
<sequence>MFLGVDGGGTKTAFTLVDRSGQILGRAEAPSSYYFSDGIELVERILKQGVDAVCAAAGVVPAQFDYAFFAIPGYGEAAGDLPVLDAVPRSVLGHDRYACDNDMVCGWAGSLGAVDGINVISGTGSMTYGERLGRGVRVGGWGELFGDEGSAYWIAIRGLSAFSRMSDGRQPEGPLAALLRRRLEPASDLDVIDIVYNRWKGDRGRIAALSRVVTEAAALGDGSAAEILADAGRELALVVDVTRRQLGFAPDETVPVSYSGGTFAAEAVLAAFTAALHSSHPGYELRRPLYEPVIGAALYAAKLAGTPLDRTALDTLRSIPQDAGEEAR</sequence>
<keyword evidence="2" id="KW-0418">Kinase</keyword>
<dbReference type="PANTHER" id="PTHR43190">
    <property type="entry name" value="N-ACETYL-D-GLUCOSAMINE KINASE"/>
    <property type="match status" value="1"/>
</dbReference>
<dbReference type="Proteomes" id="UP001152519">
    <property type="component" value="Unassembled WGS sequence"/>
</dbReference>
<keyword evidence="2" id="KW-0808">Transferase</keyword>
<dbReference type="InterPro" id="IPR052519">
    <property type="entry name" value="Euk-type_GlcNAc_Kinase"/>
</dbReference>
<comment type="caution">
    <text evidence="2">The sequence shown here is derived from an EMBL/GenBank/DDBJ whole genome shotgun (WGS) entry which is preliminary data.</text>
</comment>
<dbReference type="CDD" id="cd24007">
    <property type="entry name" value="ASKHA_NBD_eukNAGK-like"/>
    <property type="match status" value="1"/>
</dbReference>
<name>A0A9W4DI57_9ACTN</name>
<protein>
    <submittedName>
        <fullName evidence="2">Kinase similar to eukaryotic-like N-acetylglucosamine kinase</fullName>
    </submittedName>
</protein>
<dbReference type="Gene3D" id="3.30.420.40">
    <property type="match status" value="2"/>
</dbReference>
<feature type="domain" description="ATPase BadF/BadG/BcrA/BcrD type" evidence="1">
    <location>
        <begin position="3"/>
        <end position="300"/>
    </location>
</feature>
<dbReference type="EMBL" id="CAJSLV010000001">
    <property type="protein sequence ID" value="CAG6390665.1"/>
    <property type="molecule type" value="Genomic_DNA"/>
</dbReference>
<keyword evidence="3" id="KW-1185">Reference proteome</keyword>
<evidence type="ECO:0000259" key="1">
    <source>
        <dbReference type="Pfam" id="PF01869"/>
    </source>
</evidence>